<keyword evidence="3 4" id="KW-0472">Membrane</keyword>
<dbReference type="RefSeq" id="WP_283206003.1">
    <property type="nucleotide sequence ID" value="NZ_BPQQ01000034.1"/>
</dbReference>
<evidence type="ECO:0000313" key="6">
    <source>
        <dbReference type="EMBL" id="GJE01088.1"/>
    </source>
</evidence>
<evidence type="ECO:0000259" key="5">
    <source>
        <dbReference type="PROSITE" id="PS50850"/>
    </source>
</evidence>
<evidence type="ECO:0000256" key="4">
    <source>
        <dbReference type="SAM" id="Phobius"/>
    </source>
</evidence>
<evidence type="ECO:0000256" key="3">
    <source>
        <dbReference type="ARBA" id="ARBA00023136"/>
    </source>
</evidence>
<organism evidence="6 7">
    <name type="scientific">Methylobacterium isbiliense</name>
    <dbReference type="NCBI Taxonomy" id="315478"/>
    <lineage>
        <taxon>Bacteria</taxon>
        <taxon>Pseudomonadati</taxon>
        <taxon>Pseudomonadota</taxon>
        <taxon>Alphaproteobacteria</taxon>
        <taxon>Hyphomicrobiales</taxon>
        <taxon>Methylobacteriaceae</taxon>
        <taxon>Methylobacterium</taxon>
    </lineage>
</organism>
<dbReference type="InterPro" id="IPR011701">
    <property type="entry name" value="MFS"/>
</dbReference>
<dbReference type="PANTHER" id="PTHR11360">
    <property type="entry name" value="MONOCARBOXYLATE TRANSPORTER"/>
    <property type="match status" value="1"/>
</dbReference>
<keyword evidence="7" id="KW-1185">Reference proteome</keyword>
<dbReference type="Pfam" id="PF07690">
    <property type="entry name" value="MFS_1"/>
    <property type="match status" value="1"/>
</dbReference>
<feature type="transmembrane region" description="Helical" evidence="4">
    <location>
        <begin position="359"/>
        <end position="381"/>
    </location>
</feature>
<sequence length="428" mass="45849">MTSVAASRAQATPIAGRWLQLTLGVVCMVAAANIQYAWTLFVPEIQKTFGWDRAAIQVAFTIFVVTQTWLTPIEGHFIDRYGPSRVVMAGGFFTGLAWIINSYATSLTGYYLGAVVGGIGVGCVYATCIANALKWFPDRRGLAVGLTAGGYGAGSALTILPIASMIADGGFQKAFFIFGLIQGALIILASIGLRSPAKGEVTYSSKVLQSRRDYTLPEALRTKVFWVMLVMFTCTVTGGLMAVAQLGVIAQDLGVKNFQVNLYFFAMAALPFALMLDRIMNGISRPLFGWVSDRIGREKTMFIAFTLEGVGIVALGYFGHNPWAFVILSGIVFLAWGEVYSLFSATAADTFGSAHIGKIYGVLYCAKGLAALMVPLGNILMQATGTWATVLYTVAIMDLIAATLAITVLRPMLIRHHAANGTVPANAH</sequence>
<gene>
    <name evidence="6" type="primary">oxlT_1</name>
    <name evidence="6" type="ORF">GMJLKIPL_3017</name>
</gene>
<accession>A0ABQ4SGR1</accession>
<dbReference type="InterPro" id="IPR026355">
    <property type="entry name" value="Oxa/Form_antiport"/>
</dbReference>
<keyword evidence="2 4" id="KW-1133">Transmembrane helix</keyword>
<feature type="transmembrane region" description="Helical" evidence="4">
    <location>
        <begin position="175"/>
        <end position="193"/>
    </location>
</feature>
<dbReference type="PROSITE" id="PS50850">
    <property type="entry name" value="MFS"/>
    <property type="match status" value="1"/>
</dbReference>
<feature type="transmembrane region" description="Helical" evidence="4">
    <location>
        <begin position="301"/>
        <end position="318"/>
    </location>
</feature>
<proteinExistence type="predicted"/>
<feature type="transmembrane region" description="Helical" evidence="4">
    <location>
        <begin position="387"/>
        <end position="409"/>
    </location>
</feature>
<name>A0ABQ4SGR1_9HYPH</name>
<dbReference type="InterPro" id="IPR050327">
    <property type="entry name" value="Proton-linked_MCT"/>
</dbReference>
<dbReference type="NCBIfam" id="TIGR04259">
    <property type="entry name" value="oxa_formateAnti"/>
    <property type="match status" value="1"/>
</dbReference>
<dbReference type="CDD" id="cd17353">
    <property type="entry name" value="MFS_OFA_like"/>
    <property type="match status" value="1"/>
</dbReference>
<dbReference type="PANTHER" id="PTHR11360:SF304">
    <property type="entry name" value="MFS DOMAIN-CONTAINING PROTEIN"/>
    <property type="match status" value="1"/>
</dbReference>
<feature type="transmembrane region" description="Helical" evidence="4">
    <location>
        <begin position="110"/>
        <end position="130"/>
    </location>
</feature>
<keyword evidence="1 4" id="KW-0812">Transmembrane</keyword>
<feature type="transmembrane region" description="Helical" evidence="4">
    <location>
        <begin position="224"/>
        <end position="250"/>
    </location>
</feature>
<dbReference type="Gene3D" id="1.20.1250.20">
    <property type="entry name" value="MFS general substrate transporter like domains"/>
    <property type="match status" value="2"/>
</dbReference>
<feature type="transmembrane region" description="Helical" evidence="4">
    <location>
        <begin position="85"/>
        <end position="104"/>
    </location>
</feature>
<evidence type="ECO:0000313" key="7">
    <source>
        <dbReference type="Proteomes" id="UP001055153"/>
    </source>
</evidence>
<dbReference type="InterPro" id="IPR036259">
    <property type="entry name" value="MFS_trans_sf"/>
</dbReference>
<reference evidence="6" key="2">
    <citation type="submission" date="2021-08" db="EMBL/GenBank/DDBJ databases">
        <authorList>
            <person name="Tani A."/>
            <person name="Ola A."/>
            <person name="Ogura Y."/>
            <person name="Katsura K."/>
            <person name="Hayashi T."/>
        </authorList>
    </citation>
    <scope>NUCLEOTIDE SEQUENCE</scope>
    <source>
        <strain evidence="6">DSM 17168</strain>
    </source>
</reference>
<feature type="transmembrane region" description="Helical" evidence="4">
    <location>
        <begin position="324"/>
        <end position="347"/>
    </location>
</feature>
<dbReference type="Proteomes" id="UP001055153">
    <property type="component" value="Unassembled WGS sequence"/>
</dbReference>
<dbReference type="EMBL" id="BPQQ01000034">
    <property type="protein sequence ID" value="GJE01088.1"/>
    <property type="molecule type" value="Genomic_DNA"/>
</dbReference>
<evidence type="ECO:0000256" key="2">
    <source>
        <dbReference type="ARBA" id="ARBA00022989"/>
    </source>
</evidence>
<feature type="transmembrane region" description="Helical" evidence="4">
    <location>
        <begin position="21"/>
        <end position="42"/>
    </location>
</feature>
<evidence type="ECO:0000256" key="1">
    <source>
        <dbReference type="ARBA" id="ARBA00022692"/>
    </source>
</evidence>
<feature type="transmembrane region" description="Helical" evidence="4">
    <location>
        <begin position="142"/>
        <end position="163"/>
    </location>
</feature>
<feature type="domain" description="Major facilitator superfamily (MFS) profile" evidence="5">
    <location>
        <begin position="19"/>
        <end position="413"/>
    </location>
</feature>
<comment type="caution">
    <text evidence="6">The sequence shown here is derived from an EMBL/GenBank/DDBJ whole genome shotgun (WGS) entry which is preliminary data.</text>
</comment>
<dbReference type="InterPro" id="IPR020846">
    <property type="entry name" value="MFS_dom"/>
</dbReference>
<reference evidence="6" key="1">
    <citation type="journal article" date="2021" name="Front. Microbiol.">
        <title>Comprehensive Comparative Genomics and Phenotyping of Methylobacterium Species.</title>
        <authorList>
            <person name="Alessa O."/>
            <person name="Ogura Y."/>
            <person name="Fujitani Y."/>
            <person name="Takami H."/>
            <person name="Hayashi T."/>
            <person name="Sahin N."/>
            <person name="Tani A."/>
        </authorList>
    </citation>
    <scope>NUCLEOTIDE SEQUENCE</scope>
    <source>
        <strain evidence="6">DSM 17168</strain>
    </source>
</reference>
<dbReference type="SUPFAM" id="SSF103473">
    <property type="entry name" value="MFS general substrate transporter"/>
    <property type="match status" value="1"/>
</dbReference>
<feature type="transmembrane region" description="Helical" evidence="4">
    <location>
        <begin position="54"/>
        <end position="73"/>
    </location>
</feature>
<feature type="transmembrane region" description="Helical" evidence="4">
    <location>
        <begin position="262"/>
        <end position="280"/>
    </location>
</feature>
<protein>
    <submittedName>
        <fullName evidence="6">Oxalate:formate antiporter</fullName>
    </submittedName>
</protein>